<gene>
    <name evidence="3" type="ORF">WH96_19960</name>
</gene>
<dbReference type="InterPro" id="IPR005358">
    <property type="entry name" value="Puta_zinc/iron-chelating_dom"/>
</dbReference>
<reference evidence="3 4" key="1">
    <citation type="submission" date="2015-03" db="EMBL/GenBank/DDBJ databases">
        <title>Genome Sequence of Kiloniella spongiae MEBiC09566, isolated from a marine sponge.</title>
        <authorList>
            <person name="Shao Z."/>
            <person name="Wang L."/>
            <person name="Li X."/>
        </authorList>
    </citation>
    <scope>NUCLEOTIDE SEQUENCE [LARGE SCALE GENOMIC DNA]</scope>
    <source>
        <strain evidence="3 4">MEBiC09566</strain>
    </source>
</reference>
<sequence length="173" mass="19654">MVREKEEQPFWETKKLTEMTSKEWESLCDGCGKCCLVKLEDADTEEIVDTDVVCKLLDLGTCQCSLYETRHQYVPDCIKVTADNIETLSFMPPTCAYRLLHEGGELPWWHPLITGNPNSVHEAGVSALDKVVSETDVEDADLEDHIVEWPQDPSPPEPWVHYPKNQHGDLQGE</sequence>
<dbReference type="PATRIC" id="fig|1489064.4.peg.1820"/>
<organism evidence="3 4">
    <name type="scientific">Kiloniella spongiae</name>
    <dbReference type="NCBI Taxonomy" id="1489064"/>
    <lineage>
        <taxon>Bacteria</taxon>
        <taxon>Pseudomonadati</taxon>
        <taxon>Pseudomonadota</taxon>
        <taxon>Alphaproteobacteria</taxon>
        <taxon>Rhodospirillales</taxon>
        <taxon>Kiloniellaceae</taxon>
        <taxon>Kiloniella</taxon>
    </lineage>
</organism>
<feature type="region of interest" description="Disordered" evidence="2">
    <location>
        <begin position="147"/>
        <end position="173"/>
    </location>
</feature>
<evidence type="ECO:0000256" key="2">
    <source>
        <dbReference type="SAM" id="MobiDB-lite"/>
    </source>
</evidence>
<keyword evidence="4" id="KW-1185">Reference proteome</keyword>
<evidence type="ECO:0000313" key="4">
    <source>
        <dbReference type="Proteomes" id="UP000035444"/>
    </source>
</evidence>
<comment type="caution">
    <text evidence="3">The sequence shown here is derived from an EMBL/GenBank/DDBJ whole genome shotgun (WGS) entry which is preliminary data.</text>
</comment>
<comment type="similarity">
    <text evidence="1">Belongs to the UPF0260 family.</text>
</comment>
<dbReference type="NCBIfam" id="NF003501">
    <property type="entry name" value="PRK05170.1-5"/>
    <property type="match status" value="1"/>
</dbReference>
<dbReference type="STRING" id="1489064.WH96_19960"/>
<name>A0A0H2MQQ2_9PROT</name>
<dbReference type="RefSeq" id="WP_047766040.1">
    <property type="nucleotide sequence ID" value="NZ_LAQL01000022.1"/>
</dbReference>
<dbReference type="AlphaFoldDB" id="A0A0H2MQQ2"/>
<accession>A0A0H2MQQ2</accession>
<dbReference type="PANTHER" id="PTHR37421:SF1">
    <property type="entry name" value="UPF0260 PROTEIN YCGN"/>
    <property type="match status" value="1"/>
</dbReference>
<dbReference type="EMBL" id="LAQL01000022">
    <property type="protein sequence ID" value="KLN59000.1"/>
    <property type="molecule type" value="Genomic_DNA"/>
</dbReference>
<dbReference type="OrthoDB" id="9786855at2"/>
<dbReference type="NCBIfam" id="NF003507">
    <property type="entry name" value="PRK05170.2-5"/>
    <property type="match status" value="1"/>
</dbReference>
<dbReference type="InterPro" id="IPR008228">
    <property type="entry name" value="UCP006173"/>
</dbReference>
<dbReference type="PIRSF" id="PIRSF006173">
    <property type="entry name" value="UCP006173"/>
    <property type="match status" value="1"/>
</dbReference>
<dbReference type="PANTHER" id="PTHR37421">
    <property type="entry name" value="UPF0260 PROTEIN YCGN"/>
    <property type="match status" value="1"/>
</dbReference>
<dbReference type="HAMAP" id="MF_00676">
    <property type="entry name" value="UPF0260"/>
    <property type="match status" value="1"/>
</dbReference>
<dbReference type="Proteomes" id="UP000035444">
    <property type="component" value="Unassembled WGS sequence"/>
</dbReference>
<protein>
    <recommendedName>
        <fullName evidence="1">UPF0260 protein WH96_19960</fullName>
    </recommendedName>
</protein>
<evidence type="ECO:0000313" key="3">
    <source>
        <dbReference type="EMBL" id="KLN59000.1"/>
    </source>
</evidence>
<evidence type="ECO:0000256" key="1">
    <source>
        <dbReference type="HAMAP-Rule" id="MF_00676"/>
    </source>
</evidence>
<dbReference type="Pfam" id="PF03692">
    <property type="entry name" value="CxxCxxCC"/>
    <property type="match status" value="1"/>
</dbReference>
<proteinExistence type="inferred from homology"/>